<keyword evidence="1" id="KW-0812">Transmembrane</keyword>
<dbReference type="AlphaFoldDB" id="A0A1I7YFV3"/>
<sequence>MTRLSLEDATSGNQRNSSGRNPTFMKGLCVVVSLFAFVAAQQIALQNDTPIARRRNVLRCTRQSGLHSQHRAVGSRRLASPSPSCPPYPLSLLFLISNKLSWFISVNQRNSSSRNATFMKGPCVVVSLFAFVAAQQQPYDGTRVTYSSAYPDEYYYEGTAISTQL</sequence>
<keyword evidence="1" id="KW-0472">Membrane</keyword>
<keyword evidence="1" id="KW-1133">Transmembrane helix</keyword>
<dbReference type="WBParaSite" id="L893_g1571.t1">
    <property type="protein sequence ID" value="L893_g1571.t1"/>
    <property type="gene ID" value="L893_g1571"/>
</dbReference>
<reference evidence="3" key="1">
    <citation type="submission" date="2016-11" db="UniProtKB">
        <authorList>
            <consortium name="WormBaseParasite"/>
        </authorList>
    </citation>
    <scope>IDENTIFICATION</scope>
</reference>
<feature type="transmembrane region" description="Helical" evidence="1">
    <location>
        <begin position="24"/>
        <end position="45"/>
    </location>
</feature>
<proteinExistence type="predicted"/>
<evidence type="ECO:0000256" key="1">
    <source>
        <dbReference type="SAM" id="Phobius"/>
    </source>
</evidence>
<name>A0A1I7YFV3_9BILA</name>
<evidence type="ECO:0000313" key="3">
    <source>
        <dbReference type="WBParaSite" id="L893_g1571.t1"/>
    </source>
</evidence>
<accession>A0A1I7YFV3</accession>
<organism evidence="2 3">
    <name type="scientific">Steinernema glaseri</name>
    <dbReference type="NCBI Taxonomy" id="37863"/>
    <lineage>
        <taxon>Eukaryota</taxon>
        <taxon>Metazoa</taxon>
        <taxon>Ecdysozoa</taxon>
        <taxon>Nematoda</taxon>
        <taxon>Chromadorea</taxon>
        <taxon>Rhabditida</taxon>
        <taxon>Tylenchina</taxon>
        <taxon>Panagrolaimomorpha</taxon>
        <taxon>Strongyloidoidea</taxon>
        <taxon>Steinernematidae</taxon>
        <taxon>Steinernema</taxon>
    </lineage>
</organism>
<evidence type="ECO:0000313" key="2">
    <source>
        <dbReference type="Proteomes" id="UP000095287"/>
    </source>
</evidence>
<protein>
    <submittedName>
        <fullName evidence="3">Secreted protein</fullName>
    </submittedName>
</protein>
<dbReference type="Proteomes" id="UP000095287">
    <property type="component" value="Unplaced"/>
</dbReference>
<keyword evidence="2" id="KW-1185">Reference proteome</keyword>